<accession>A0A4Z2GCC1</accession>
<organism evidence="2 3">
    <name type="scientific">Liparis tanakae</name>
    <name type="common">Tanaka's snailfish</name>
    <dbReference type="NCBI Taxonomy" id="230148"/>
    <lineage>
        <taxon>Eukaryota</taxon>
        <taxon>Metazoa</taxon>
        <taxon>Chordata</taxon>
        <taxon>Craniata</taxon>
        <taxon>Vertebrata</taxon>
        <taxon>Euteleostomi</taxon>
        <taxon>Actinopterygii</taxon>
        <taxon>Neopterygii</taxon>
        <taxon>Teleostei</taxon>
        <taxon>Neoteleostei</taxon>
        <taxon>Acanthomorphata</taxon>
        <taxon>Eupercaria</taxon>
        <taxon>Perciformes</taxon>
        <taxon>Cottioidei</taxon>
        <taxon>Cottales</taxon>
        <taxon>Liparidae</taxon>
        <taxon>Liparis</taxon>
    </lineage>
</organism>
<evidence type="ECO:0000256" key="1">
    <source>
        <dbReference type="SAM" id="MobiDB-lite"/>
    </source>
</evidence>
<comment type="caution">
    <text evidence="2">The sequence shown here is derived from an EMBL/GenBank/DDBJ whole genome shotgun (WGS) entry which is preliminary data.</text>
</comment>
<proteinExistence type="predicted"/>
<dbReference type="EMBL" id="SRLO01000625">
    <property type="protein sequence ID" value="TNN50272.1"/>
    <property type="molecule type" value="Genomic_DNA"/>
</dbReference>
<evidence type="ECO:0000313" key="2">
    <source>
        <dbReference type="EMBL" id="TNN50272.1"/>
    </source>
</evidence>
<dbReference type="AlphaFoldDB" id="A0A4Z2GCC1"/>
<gene>
    <name evidence="2" type="ORF">EYF80_039557</name>
</gene>
<name>A0A4Z2GCC1_9TELE</name>
<feature type="region of interest" description="Disordered" evidence="1">
    <location>
        <begin position="19"/>
        <end position="83"/>
    </location>
</feature>
<protein>
    <submittedName>
        <fullName evidence="2">Uncharacterized protein</fullName>
    </submittedName>
</protein>
<keyword evidence="3" id="KW-1185">Reference proteome</keyword>
<sequence>MVTVDTLCWRLRRGDVPGRAESGVRARTSVRLTRKFSSASESESSSIERRKEALVWSGEAKSKRPSGTATKSSPAAALPATVA</sequence>
<dbReference type="Proteomes" id="UP000314294">
    <property type="component" value="Unassembled WGS sequence"/>
</dbReference>
<evidence type="ECO:0000313" key="3">
    <source>
        <dbReference type="Proteomes" id="UP000314294"/>
    </source>
</evidence>
<reference evidence="2 3" key="1">
    <citation type="submission" date="2019-03" db="EMBL/GenBank/DDBJ databases">
        <title>First draft genome of Liparis tanakae, snailfish: a comprehensive survey of snailfish specific genes.</title>
        <authorList>
            <person name="Kim W."/>
            <person name="Song I."/>
            <person name="Jeong J.-H."/>
            <person name="Kim D."/>
            <person name="Kim S."/>
            <person name="Ryu S."/>
            <person name="Song J.Y."/>
            <person name="Lee S.K."/>
        </authorList>
    </citation>
    <scope>NUCLEOTIDE SEQUENCE [LARGE SCALE GENOMIC DNA]</scope>
    <source>
        <tissue evidence="2">Muscle</tissue>
    </source>
</reference>